<proteinExistence type="predicted"/>
<accession>A0A9D1W2G3</accession>
<evidence type="ECO:0000313" key="2">
    <source>
        <dbReference type="Proteomes" id="UP000886847"/>
    </source>
</evidence>
<comment type="caution">
    <text evidence="1">The sequence shown here is derived from an EMBL/GenBank/DDBJ whole genome shotgun (WGS) entry which is preliminary data.</text>
</comment>
<reference evidence="1" key="2">
    <citation type="submission" date="2021-04" db="EMBL/GenBank/DDBJ databases">
        <authorList>
            <person name="Gilroy R."/>
        </authorList>
    </citation>
    <scope>NUCLEOTIDE SEQUENCE</scope>
    <source>
        <strain evidence="1">2189</strain>
    </source>
</reference>
<protein>
    <recommendedName>
        <fullName evidence="3">Sporulation protein YtfJ</fullName>
    </recommendedName>
</protein>
<reference evidence="1" key="1">
    <citation type="journal article" date="2021" name="PeerJ">
        <title>Extensive microbial diversity within the chicken gut microbiome revealed by metagenomics and culture.</title>
        <authorList>
            <person name="Gilroy R."/>
            <person name="Ravi A."/>
            <person name="Getino M."/>
            <person name="Pursley I."/>
            <person name="Horton D.L."/>
            <person name="Alikhan N.F."/>
            <person name="Baker D."/>
            <person name="Gharbi K."/>
            <person name="Hall N."/>
            <person name="Watson M."/>
            <person name="Adriaenssens E.M."/>
            <person name="Foster-Nyarko E."/>
            <person name="Jarju S."/>
            <person name="Secka A."/>
            <person name="Antonio M."/>
            <person name="Oren A."/>
            <person name="Chaudhuri R.R."/>
            <person name="La Ragione R."/>
            <person name="Hildebrand F."/>
            <person name="Pallen M.J."/>
        </authorList>
    </citation>
    <scope>NUCLEOTIDE SEQUENCE</scope>
    <source>
        <strain evidence="1">2189</strain>
    </source>
</reference>
<dbReference type="Pfam" id="PF09579">
    <property type="entry name" value="Spore_YtfJ"/>
    <property type="match status" value="1"/>
</dbReference>
<dbReference type="PIRSF" id="PIRSF021377">
    <property type="entry name" value="YtfJ"/>
    <property type="match status" value="1"/>
</dbReference>
<evidence type="ECO:0008006" key="3">
    <source>
        <dbReference type="Google" id="ProtNLM"/>
    </source>
</evidence>
<dbReference type="PANTHER" id="PTHR39162:SF1">
    <property type="entry name" value="SPORULATION PROTEIN YTFJ"/>
    <property type="match status" value="1"/>
</dbReference>
<dbReference type="InterPro" id="IPR014229">
    <property type="entry name" value="Spore_YtfJ"/>
</dbReference>
<name>A0A9D1W2G3_9FIRM</name>
<gene>
    <name evidence="1" type="ORF">H9851_07270</name>
</gene>
<sequence>MIMNDGSDKKVGELVEQSMKNLGELIDVDHVVGTPIAGANGRTLIPVSKVTVGYLSGGSDIGVKMFAADGSPFAGGSGVVVSLKPAGFLCDDGAECRYIRMEGDPLDNLIDKASEFLSGIRGDA</sequence>
<evidence type="ECO:0000313" key="1">
    <source>
        <dbReference type="EMBL" id="HIX51060.1"/>
    </source>
</evidence>
<organism evidence="1 2">
    <name type="scientific">Candidatus Borkfalkia faecavium</name>
    <dbReference type="NCBI Taxonomy" id="2838508"/>
    <lineage>
        <taxon>Bacteria</taxon>
        <taxon>Bacillati</taxon>
        <taxon>Bacillota</taxon>
        <taxon>Clostridia</taxon>
        <taxon>Christensenellales</taxon>
        <taxon>Christensenellaceae</taxon>
        <taxon>Candidatus Borkfalkia</taxon>
    </lineage>
</organism>
<dbReference type="AlphaFoldDB" id="A0A9D1W2G3"/>
<dbReference type="PANTHER" id="PTHR39162">
    <property type="entry name" value="GLL3345 PROTEIN"/>
    <property type="match status" value="1"/>
</dbReference>
<dbReference type="Proteomes" id="UP000886847">
    <property type="component" value="Unassembled WGS sequence"/>
</dbReference>
<dbReference type="EMBL" id="DXEW01000035">
    <property type="protein sequence ID" value="HIX51060.1"/>
    <property type="molecule type" value="Genomic_DNA"/>
</dbReference>